<evidence type="ECO:0008006" key="5">
    <source>
        <dbReference type="Google" id="ProtNLM"/>
    </source>
</evidence>
<dbReference type="GO" id="GO:0030141">
    <property type="term" value="C:secretory granule"/>
    <property type="evidence" value="ECO:0007669"/>
    <property type="project" value="TreeGrafter"/>
</dbReference>
<feature type="chain" id="PRO_5008404550" description="Receptor-binding cancer antigen expressed on SiSo cells" evidence="2">
    <location>
        <begin position="23"/>
        <end position="204"/>
    </location>
</feature>
<name>A0A1B0B6K2_9MUSC</name>
<dbReference type="InterPro" id="IPR017025">
    <property type="entry name" value="Cancer-assoc_antigen_RCAS1"/>
</dbReference>
<dbReference type="STRING" id="67801.A0A1B0B6K2"/>
<feature type="signal peptide" evidence="2">
    <location>
        <begin position="1"/>
        <end position="22"/>
    </location>
</feature>
<sequence length="204" mass="23859">MVLQQIKVLILSLIGLFRRALCCLSGRRKPSFSSEPMTNVVVDSNYKDLSQTNRTDLPPERDWNSWDENPRTVQEHIEQYRQRIAKPPTPQTEEPEPDYFKELIPVIQPQPKYYLNNQNQQQIDLSRLEAKSDVPITLNADLEDWEDDEAGGWEEMDTEEAKQLLREKRREMRNKRQKLLKAHATEIAIDLTHNGPPRAIKLNS</sequence>
<dbReference type="VEuPathDB" id="VectorBase:GPPI020521"/>
<keyword evidence="1" id="KW-0175">Coiled coil</keyword>
<dbReference type="PIRSF" id="PIRSF034247">
    <property type="entry name" value="RCAS1"/>
    <property type="match status" value="1"/>
</dbReference>
<dbReference type="AlphaFoldDB" id="A0A1B0B6K2"/>
<reference evidence="4" key="1">
    <citation type="submission" date="2015-01" db="EMBL/GenBank/DDBJ databases">
        <authorList>
            <person name="Aksoy S."/>
            <person name="Warren W."/>
            <person name="Wilson R.K."/>
        </authorList>
    </citation>
    <scope>NUCLEOTIDE SEQUENCE [LARGE SCALE GENOMIC DNA]</scope>
    <source>
        <strain evidence="4">IAEA</strain>
    </source>
</reference>
<dbReference type="EnsemblMetazoa" id="GPPI020521-RA">
    <property type="protein sequence ID" value="GPPI020521-PA"/>
    <property type="gene ID" value="GPPI020521"/>
</dbReference>
<feature type="coiled-coil region" evidence="1">
    <location>
        <begin position="155"/>
        <end position="185"/>
    </location>
</feature>
<evidence type="ECO:0000256" key="2">
    <source>
        <dbReference type="SAM" id="SignalP"/>
    </source>
</evidence>
<protein>
    <recommendedName>
        <fullName evidence="5">Receptor-binding cancer antigen expressed on SiSo cells</fullName>
    </recommendedName>
</protein>
<keyword evidence="4" id="KW-1185">Reference proteome</keyword>
<evidence type="ECO:0000313" key="3">
    <source>
        <dbReference type="EnsemblMetazoa" id="GPPI020521-PA"/>
    </source>
</evidence>
<accession>A0A1B0B6K2</accession>
<dbReference type="PANTHER" id="PTHR15208:SF2">
    <property type="entry name" value="RECEPTOR-BINDING CANCER ANTIGEN EXPRESSED ON SISO CELLS"/>
    <property type="match status" value="1"/>
</dbReference>
<evidence type="ECO:0000256" key="1">
    <source>
        <dbReference type="SAM" id="Coils"/>
    </source>
</evidence>
<proteinExistence type="predicted"/>
<dbReference type="PANTHER" id="PTHR15208">
    <property type="entry name" value="RECEPTOR-BINDING CANCER ANTIGEN EXPRESSED ON SISO CELLS CANCER ASSOCIATED SURFACE ANTIGEN RCAS1 ESTROGEN RECEPTOR-BINDING FRAGMENT- ASSOCIATED GENE 9 PROTEIN"/>
    <property type="match status" value="1"/>
</dbReference>
<keyword evidence="2" id="KW-0732">Signal</keyword>
<dbReference type="EMBL" id="JXJN01009134">
    <property type="status" value="NOT_ANNOTATED_CDS"/>
    <property type="molecule type" value="Genomic_DNA"/>
</dbReference>
<evidence type="ECO:0000313" key="4">
    <source>
        <dbReference type="Proteomes" id="UP000092460"/>
    </source>
</evidence>
<organism evidence="3 4">
    <name type="scientific">Glossina palpalis gambiensis</name>
    <dbReference type="NCBI Taxonomy" id="67801"/>
    <lineage>
        <taxon>Eukaryota</taxon>
        <taxon>Metazoa</taxon>
        <taxon>Ecdysozoa</taxon>
        <taxon>Arthropoda</taxon>
        <taxon>Hexapoda</taxon>
        <taxon>Insecta</taxon>
        <taxon>Pterygota</taxon>
        <taxon>Neoptera</taxon>
        <taxon>Endopterygota</taxon>
        <taxon>Diptera</taxon>
        <taxon>Brachycera</taxon>
        <taxon>Muscomorpha</taxon>
        <taxon>Hippoboscoidea</taxon>
        <taxon>Glossinidae</taxon>
        <taxon>Glossina</taxon>
    </lineage>
</organism>
<dbReference type="Proteomes" id="UP000092460">
    <property type="component" value="Unassembled WGS sequence"/>
</dbReference>
<reference evidence="3" key="2">
    <citation type="submission" date="2020-05" db="UniProtKB">
        <authorList>
            <consortium name="EnsemblMetazoa"/>
        </authorList>
    </citation>
    <scope>IDENTIFICATION</scope>
    <source>
        <strain evidence="3">IAEA</strain>
    </source>
</reference>